<evidence type="ECO:0000256" key="5">
    <source>
        <dbReference type="ARBA" id="ARBA00022777"/>
    </source>
</evidence>
<dbReference type="SUPFAM" id="SSF56112">
    <property type="entry name" value="Protein kinase-like (PK-like)"/>
    <property type="match status" value="1"/>
</dbReference>
<dbReference type="Gene3D" id="1.10.510.10">
    <property type="entry name" value="Transferase(Phosphotransferase) domain 1"/>
    <property type="match status" value="1"/>
</dbReference>
<evidence type="ECO:0000313" key="10">
    <source>
        <dbReference type="Proteomes" id="UP000001876"/>
    </source>
</evidence>
<dbReference type="RefSeq" id="XP_003062839.1">
    <property type="nucleotide sequence ID" value="XM_003062793.1"/>
</dbReference>
<keyword evidence="2" id="KW-0723">Serine/threonine-protein kinase</keyword>
<dbReference type="InterPro" id="IPR011009">
    <property type="entry name" value="Kinase-like_dom_sf"/>
</dbReference>
<dbReference type="PANTHER" id="PTHR24056:SF107">
    <property type="entry name" value="CYCLIN-DEPENDENT KINASE 11A-RELATED"/>
    <property type="match status" value="1"/>
</dbReference>
<evidence type="ECO:0000259" key="8">
    <source>
        <dbReference type="PROSITE" id="PS50011"/>
    </source>
</evidence>
<evidence type="ECO:0000256" key="7">
    <source>
        <dbReference type="SAM" id="MobiDB-lite"/>
    </source>
</evidence>
<dbReference type="InterPro" id="IPR050108">
    <property type="entry name" value="CDK"/>
</dbReference>
<keyword evidence="4" id="KW-0547">Nucleotide-binding</keyword>
<dbReference type="Gene3D" id="3.30.200.20">
    <property type="entry name" value="Phosphorylase Kinase, domain 1"/>
    <property type="match status" value="1"/>
</dbReference>
<keyword evidence="5" id="KW-0418">Kinase</keyword>
<dbReference type="OMA" id="WVARATN"/>
<sequence length="334" mass="37471">MEKEREGFPLTALREANILLSMQHPNIVDVTEMVVGHTLDSVFMVMEFADHDLKGLMETMSKPFSVPEVKCLMLQLLSGVSYLHDNWVLHRDLKTSNVLVNNRGELKICDFGLARQYSDPLRAYTRVVVTLWYRAPELLLGTKMYDTAIDVWSLGCIMGELLGKEPLFQGKTETDQVDRIFKLLGTPNEKIWPDFPSLPAAKKLTTARQQPYNQLRRKFPKISPNGGPCVSDLGFDLLNKLLAYDPKRRVTAEDASTHAFFAEHPPPKEKRDMPTYPSKASGEGYAAARRAAMKRDEDVARRAAMEADPLEAQRIREEAAAARGAGGGGLFSQF</sequence>
<evidence type="ECO:0000256" key="3">
    <source>
        <dbReference type="ARBA" id="ARBA00022679"/>
    </source>
</evidence>
<dbReference type="InterPro" id="IPR000719">
    <property type="entry name" value="Prot_kinase_dom"/>
</dbReference>
<dbReference type="GO" id="GO:0005634">
    <property type="term" value="C:nucleus"/>
    <property type="evidence" value="ECO:0007669"/>
    <property type="project" value="TreeGrafter"/>
</dbReference>
<evidence type="ECO:0000256" key="6">
    <source>
        <dbReference type="ARBA" id="ARBA00022840"/>
    </source>
</evidence>
<protein>
    <submittedName>
        <fullName evidence="9">Predicted protein</fullName>
    </submittedName>
</protein>
<dbReference type="GeneID" id="9688485"/>
<dbReference type="CDD" id="cd07843">
    <property type="entry name" value="STKc_CDC2L1"/>
    <property type="match status" value="1"/>
</dbReference>
<organism evidence="10">
    <name type="scientific">Micromonas pusilla (strain CCMP1545)</name>
    <name type="common">Picoplanktonic green alga</name>
    <dbReference type="NCBI Taxonomy" id="564608"/>
    <lineage>
        <taxon>Eukaryota</taxon>
        <taxon>Viridiplantae</taxon>
        <taxon>Chlorophyta</taxon>
        <taxon>Mamiellophyceae</taxon>
        <taxon>Mamiellales</taxon>
        <taxon>Mamiellaceae</taxon>
        <taxon>Micromonas</taxon>
    </lineage>
</organism>
<dbReference type="Proteomes" id="UP000001876">
    <property type="component" value="Unassembled WGS sequence"/>
</dbReference>
<dbReference type="InterPro" id="IPR045267">
    <property type="entry name" value="CDK11/PITSLRE_STKc"/>
</dbReference>
<evidence type="ECO:0000256" key="4">
    <source>
        <dbReference type="ARBA" id="ARBA00022741"/>
    </source>
</evidence>
<dbReference type="PROSITE" id="PS50011">
    <property type="entry name" value="PROTEIN_KINASE_DOM"/>
    <property type="match status" value="1"/>
</dbReference>
<feature type="region of interest" description="Disordered" evidence="7">
    <location>
        <begin position="262"/>
        <end position="298"/>
    </location>
</feature>
<dbReference type="SMART" id="SM00220">
    <property type="entry name" value="S_TKc"/>
    <property type="match status" value="1"/>
</dbReference>
<proteinExistence type="inferred from homology"/>
<keyword evidence="6" id="KW-0067">ATP-binding</keyword>
<accession>C1N4R8</accession>
<dbReference type="eggNOG" id="KOG0663">
    <property type="taxonomic scope" value="Eukaryota"/>
</dbReference>
<dbReference type="GO" id="GO:0007346">
    <property type="term" value="P:regulation of mitotic cell cycle"/>
    <property type="evidence" value="ECO:0007669"/>
    <property type="project" value="TreeGrafter"/>
</dbReference>
<evidence type="ECO:0000256" key="1">
    <source>
        <dbReference type="ARBA" id="ARBA00006485"/>
    </source>
</evidence>
<dbReference type="FunFam" id="1.10.510.10:FF:000211">
    <property type="entry name" value="Cyclin-dependent kinase G-2"/>
    <property type="match status" value="1"/>
</dbReference>
<gene>
    <name evidence="9" type="ORF">MICPUCDRAFT_22143</name>
</gene>
<evidence type="ECO:0000313" key="9">
    <source>
        <dbReference type="EMBL" id="EEH52778.1"/>
    </source>
</evidence>
<feature type="domain" description="Protein kinase" evidence="8">
    <location>
        <begin position="1"/>
        <end position="261"/>
    </location>
</feature>
<name>C1N4R8_MICPC</name>
<keyword evidence="10" id="KW-1185">Reference proteome</keyword>
<dbReference type="PROSITE" id="PS00108">
    <property type="entry name" value="PROTEIN_KINASE_ST"/>
    <property type="match status" value="1"/>
</dbReference>
<dbReference type="AlphaFoldDB" id="C1N4R8"/>
<dbReference type="Pfam" id="PF00069">
    <property type="entry name" value="Pkinase"/>
    <property type="match status" value="1"/>
</dbReference>
<dbReference type="OrthoDB" id="1732493at2759"/>
<dbReference type="STRING" id="564608.C1N4R8"/>
<dbReference type="GO" id="GO:0004674">
    <property type="term" value="F:protein serine/threonine kinase activity"/>
    <property type="evidence" value="ECO:0007669"/>
    <property type="project" value="UniProtKB-KW"/>
</dbReference>
<dbReference type="GO" id="GO:0005524">
    <property type="term" value="F:ATP binding"/>
    <property type="evidence" value="ECO:0007669"/>
    <property type="project" value="UniProtKB-KW"/>
</dbReference>
<dbReference type="EMBL" id="GG663747">
    <property type="protein sequence ID" value="EEH52778.1"/>
    <property type="molecule type" value="Genomic_DNA"/>
</dbReference>
<evidence type="ECO:0000256" key="2">
    <source>
        <dbReference type="ARBA" id="ARBA00022527"/>
    </source>
</evidence>
<dbReference type="InterPro" id="IPR008271">
    <property type="entry name" value="Ser/Thr_kinase_AS"/>
</dbReference>
<comment type="similarity">
    <text evidence="1">Belongs to the protein kinase superfamily. CMGC Ser/Thr protein kinase family. CDC2/CDKX subfamily.</text>
</comment>
<keyword evidence="3" id="KW-0808">Transferase</keyword>
<dbReference type="KEGG" id="mpp:MICPUCDRAFT_22143"/>
<dbReference type="PANTHER" id="PTHR24056">
    <property type="entry name" value="CELL DIVISION PROTEIN KINASE"/>
    <property type="match status" value="1"/>
</dbReference>
<reference evidence="9 10" key="1">
    <citation type="journal article" date="2009" name="Science">
        <title>Green evolution and dynamic adaptations revealed by genomes of the marine picoeukaryotes Micromonas.</title>
        <authorList>
            <person name="Worden A.Z."/>
            <person name="Lee J.H."/>
            <person name="Mock T."/>
            <person name="Rouze P."/>
            <person name="Simmons M.P."/>
            <person name="Aerts A.L."/>
            <person name="Allen A.E."/>
            <person name="Cuvelier M.L."/>
            <person name="Derelle E."/>
            <person name="Everett M.V."/>
            <person name="Foulon E."/>
            <person name="Grimwood J."/>
            <person name="Gundlach H."/>
            <person name="Henrissat B."/>
            <person name="Napoli C."/>
            <person name="McDonald S.M."/>
            <person name="Parker M.S."/>
            <person name="Rombauts S."/>
            <person name="Salamov A."/>
            <person name="Von Dassow P."/>
            <person name="Badger J.H."/>
            <person name="Coutinho P.M."/>
            <person name="Demir E."/>
            <person name="Dubchak I."/>
            <person name="Gentemann C."/>
            <person name="Eikrem W."/>
            <person name="Gready J.E."/>
            <person name="John U."/>
            <person name="Lanier W."/>
            <person name="Lindquist E.A."/>
            <person name="Lucas S."/>
            <person name="Mayer K.F."/>
            <person name="Moreau H."/>
            <person name="Not F."/>
            <person name="Otillar R."/>
            <person name="Panaud O."/>
            <person name="Pangilinan J."/>
            <person name="Paulsen I."/>
            <person name="Piegu B."/>
            <person name="Poliakov A."/>
            <person name="Robbens S."/>
            <person name="Schmutz J."/>
            <person name="Toulza E."/>
            <person name="Wyss T."/>
            <person name="Zelensky A."/>
            <person name="Zhou K."/>
            <person name="Armbrust E.V."/>
            <person name="Bhattacharya D."/>
            <person name="Goodenough U.W."/>
            <person name="Van de Peer Y."/>
            <person name="Grigoriev I.V."/>
        </authorList>
    </citation>
    <scope>NUCLEOTIDE SEQUENCE [LARGE SCALE GENOMIC DNA]</scope>
    <source>
        <strain evidence="9 10">CCMP1545</strain>
    </source>
</reference>